<dbReference type="EMBL" id="CAIX01001950">
    <property type="protein sequence ID" value="CCI11764.1"/>
    <property type="molecule type" value="Genomic_DNA"/>
</dbReference>
<dbReference type="Proteomes" id="UP000053237">
    <property type="component" value="Unassembled WGS sequence"/>
</dbReference>
<keyword evidence="3" id="KW-1185">Reference proteome</keyword>
<name>A0A024FYL3_9STRA</name>
<dbReference type="InParanoid" id="A0A024FYL3"/>
<comment type="caution">
    <text evidence="2">The sequence shown here is derived from an EMBL/GenBank/DDBJ whole genome shotgun (WGS) entry which is preliminary data.</text>
</comment>
<organism evidence="2 3">
    <name type="scientific">Albugo candida</name>
    <dbReference type="NCBI Taxonomy" id="65357"/>
    <lineage>
        <taxon>Eukaryota</taxon>
        <taxon>Sar</taxon>
        <taxon>Stramenopiles</taxon>
        <taxon>Oomycota</taxon>
        <taxon>Peronosporomycetes</taxon>
        <taxon>Albuginales</taxon>
        <taxon>Albuginaceae</taxon>
        <taxon>Albugo</taxon>
    </lineage>
</organism>
<sequence>MDLCVNSASIYSQWIQWIQLFVLLVKASLLSLCSECKAAPAAATTPAAVKNCRNRNFLRVAVLIPLHLFRLIRRQGSHQFMKGGGWETIFAILI</sequence>
<dbReference type="AlphaFoldDB" id="A0A024FYL3"/>
<evidence type="ECO:0008006" key="4">
    <source>
        <dbReference type="Google" id="ProtNLM"/>
    </source>
</evidence>
<feature type="signal peptide" evidence="1">
    <location>
        <begin position="1"/>
        <end position="38"/>
    </location>
</feature>
<proteinExistence type="predicted"/>
<keyword evidence="1" id="KW-0732">Signal</keyword>
<gene>
    <name evidence="2" type="ORF">BN9_134380</name>
</gene>
<reference evidence="2 3" key="1">
    <citation type="submission" date="2012-05" db="EMBL/GenBank/DDBJ databases">
        <title>Recombination and specialization in a pathogen metapopulation.</title>
        <authorList>
            <person name="Gardiner A."/>
            <person name="Kemen E."/>
            <person name="Schultz-Larsen T."/>
            <person name="MacLean D."/>
            <person name="Van Oosterhout C."/>
            <person name="Jones J.D.G."/>
        </authorList>
    </citation>
    <scope>NUCLEOTIDE SEQUENCE [LARGE SCALE GENOMIC DNA]</scope>
    <source>
        <strain evidence="2 3">Ac Nc2</strain>
    </source>
</reference>
<protein>
    <recommendedName>
        <fullName evidence="4">Secreted protein</fullName>
    </recommendedName>
</protein>
<evidence type="ECO:0000313" key="2">
    <source>
        <dbReference type="EMBL" id="CCI11764.1"/>
    </source>
</evidence>
<evidence type="ECO:0000313" key="3">
    <source>
        <dbReference type="Proteomes" id="UP000053237"/>
    </source>
</evidence>
<accession>A0A024FYL3</accession>
<feature type="chain" id="PRO_5001529348" description="Secreted protein" evidence="1">
    <location>
        <begin position="39"/>
        <end position="94"/>
    </location>
</feature>
<evidence type="ECO:0000256" key="1">
    <source>
        <dbReference type="SAM" id="SignalP"/>
    </source>
</evidence>